<evidence type="ECO:0000313" key="2">
    <source>
        <dbReference type="Proteomes" id="UP000596938"/>
    </source>
</evidence>
<name>A0ABQ1XFH1_9MICC</name>
<dbReference type="EMBL" id="BMKU01000003">
    <property type="protein sequence ID" value="GGG90553.1"/>
    <property type="molecule type" value="Genomic_DNA"/>
</dbReference>
<protein>
    <submittedName>
        <fullName evidence="1">Uncharacterized protein</fullName>
    </submittedName>
</protein>
<sequence length="64" mass="6933">MWTKQSQSFCPACGRTTHHVTHFHKDDAGTLVASARCAECPQPGIPAENHMPAPLWKSHGVPAV</sequence>
<accession>A0ABQ1XFH1</accession>
<keyword evidence="2" id="KW-1185">Reference proteome</keyword>
<reference evidence="2" key="1">
    <citation type="journal article" date="2019" name="Int. J. Syst. Evol. Microbiol.">
        <title>The Global Catalogue of Microorganisms (GCM) 10K type strain sequencing project: providing services to taxonomists for standard genome sequencing and annotation.</title>
        <authorList>
            <consortium name="The Broad Institute Genomics Platform"/>
            <consortium name="The Broad Institute Genome Sequencing Center for Infectious Disease"/>
            <person name="Wu L."/>
            <person name="Ma J."/>
        </authorList>
    </citation>
    <scope>NUCLEOTIDE SEQUENCE [LARGE SCALE GENOMIC DNA]</scope>
    <source>
        <strain evidence="2">CGMCC 1.1927</strain>
    </source>
</reference>
<evidence type="ECO:0000313" key="1">
    <source>
        <dbReference type="EMBL" id="GGG90553.1"/>
    </source>
</evidence>
<organism evidence="1 2">
    <name type="scientific">Pseudarthrobacter polychromogenes</name>
    <dbReference type="NCBI Taxonomy" id="1676"/>
    <lineage>
        <taxon>Bacteria</taxon>
        <taxon>Bacillati</taxon>
        <taxon>Actinomycetota</taxon>
        <taxon>Actinomycetes</taxon>
        <taxon>Micrococcales</taxon>
        <taxon>Micrococcaceae</taxon>
        <taxon>Pseudarthrobacter</taxon>
    </lineage>
</organism>
<gene>
    <name evidence="1" type="ORF">GCM10011577_11240</name>
</gene>
<comment type="caution">
    <text evidence="1">The sequence shown here is derived from an EMBL/GenBank/DDBJ whole genome shotgun (WGS) entry which is preliminary data.</text>
</comment>
<dbReference type="Proteomes" id="UP000596938">
    <property type="component" value="Unassembled WGS sequence"/>
</dbReference>
<proteinExistence type="predicted"/>